<evidence type="ECO:0000256" key="2">
    <source>
        <dbReference type="ARBA" id="ARBA00006914"/>
    </source>
</evidence>
<dbReference type="Proteomes" id="UP001652740">
    <property type="component" value="Unplaced"/>
</dbReference>
<gene>
    <name evidence="15" type="primary">LOC113513690</name>
</gene>
<evidence type="ECO:0000256" key="9">
    <source>
        <dbReference type="ARBA" id="ARBA00023136"/>
    </source>
</evidence>
<dbReference type="InterPro" id="IPR029067">
    <property type="entry name" value="CDC48_domain_2-like_sf"/>
</dbReference>
<evidence type="ECO:0000256" key="1">
    <source>
        <dbReference type="ARBA" id="ARBA00004370"/>
    </source>
</evidence>
<accession>A0ABM3N4W9</accession>
<dbReference type="InterPro" id="IPR003593">
    <property type="entry name" value="AAA+_ATPase"/>
</dbReference>
<evidence type="ECO:0000256" key="7">
    <source>
        <dbReference type="ARBA" id="ARBA00022840"/>
    </source>
</evidence>
<dbReference type="PANTHER" id="PTHR23077:SF12">
    <property type="entry name" value="PEROXISOMAL ATPASE PEX1"/>
    <property type="match status" value="1"/>
</dbReference>
<dbReference type="GeneID" id="113513690"/>
<sequence length="978" mass="110064">MLGGVRLKVIYTHEKSCFAYISPKYSTNNEQTQSVQVISKDKQLLLWVVFNSNIPEGHIAVNPVFSRLVELEEGLDVFVSPYGGIKVLDELYIDTDSPDDQEILEHNVELLQLRILDQLRVVAVNQKAVVWISASLPIVFTPKQTGLLVTHSRIIVKVDAFNSFSGLSSNTSIDVPEEKHSEFKNIGLVHDGMLRPYMNIPERLVLRAVPIDGDGKKNLMHPYTVFVHEDLLHDKYKRSAVVLATIKNIPFLVQEENEEESENNKNQIDDLCVEIVLINSIVFRSLCNEVYNKNIPTVLIPKSLNAIINVENGCRIIFTIIGDKVEQPDHIDIITYSDQTQTEIDIVEKFKNCVINNTHSGKKLLINHGMIKQNTEISTGFLQFKLKPEKLKYTMLNSESFRHCTLAVTCLSDSDLVLPKLASSKLEYDYKNYCRTMKSVESLVKKIVSHVYFEIHREATFKGASELKSNVLVTGVSGSGKSSLCHIVQKELRVWSHILHCRSLKGRKDIPEVLSKAILMCQERSPAVLICDDVDSLVPPNMEGASPQDIAYYQRLAVVIKHLLQTCSGVCVLMTALSMKALHPTLSQFTGKPLFTSHFNIPELEQDERTELFKHLINDKIKEEFLVEDDDFIKLSMDTAGSTVRDITDYLNKRIFKAVKKKKANPSDPKPRVVEDINKDEEKAKAFDIWGPVGGLDDVKQQLTECIFWPIMYPALFPRASCGVLLYGPPGSGKSHLGSCLARLAGFTMLTVKGPELLSKYIGQSEKAVRDIFDKADMKRPSILFFDEFDSLAPKRGHDSTGVTDRVVTQLLARLDGAEGGARGAVVAASSRPDLLDPALLRPGRLHTHLYCALPDRDGRYEVLKILTKSVTVNKEVDLRELAELTDGYSPADLKSLLVTAQLTRLEKQLDNTDEKDMKSVVVLNEDIKSALQETKPSLSKEQRLFYDMIYKRFRGETLSPEQKLLEAQMQKQRVTLA</sequence>
<evidence type="ECO:0000256" key="5">
    <source>
        <dbReference type="ARBA" id="ARBA00022741"/>
    </source>
</evidence>
<dbReference type="InterPro" id="IPR003959">
    <property type="entry name" value="ATPase_AAA_core"/>
</dbReference>
<keyword evidence="3" id="KW-0813">Transport</keyword>
<dbReference type="Gene3D" id="3.10.330.10">
    <property type="match status" value="1"/>
</dbReference>
<dbReference type="Gene3D" id="3.40.50.300">
    <property type="entry name" value="P-loop containing nucleotide triphosphate hydrolases"/>
    <property type="match status" value="2"/>
</dbReference>
<dbReference type="InterPro" id="IPR041569">
    <property type="entry name" value="AAA_lid_3"/>
</dbReference>
<keyword evidence="7" id="KW-0067">ATP-binding</keyword>
<comment type="similarity">
    <text evidence="2">Belongs to the AAA ATPase family.</text>
</comment>
<evidence type="ECO:0000256" key="8">
    <source>
        <dbReference type="ARBA" id="ARBA00022927"/>
    </source>
</evidence>
<keyword evidence="14" id="KW-1185">Reference proteome</keyword>
<dbReference type="SUPFAM" id="SSF52540">
    <property type="entry name" value="P-loop containing nucleoside triphosphate hydrolases"/>
    <property type="match status" value="2"/>
</dbReference>
<name>A0ABM3N4W9_GALME</name>
<evidence type="ECO:0000259" key="13">
    <source>
        <dbReference type="SMART" id="SM00382"/>
    </source>
</evidence>
<dbReference type="SUPFAM" id="SSF54585">
    <property type="entry name" value="Cdc48 domain 2-like"/>
    <property type="match status" value="1"/>
</dbReference>
<reference evidence="15" key="1">
    <citation type="submission" date="2025-08" db="UniProtKB">
        <authorList>
            <consortium name="RefSeq"/>
        </authorList>
    </citation>
    <scope>IDENTIFICATION</scope>
    <source>
        <tissue evidence="15">Whole larvae</tissue>
    </source>
</reference>
<dbReference type="InterPro" id="IPR015342">
    <property type="entry name" value="PEX1-N_C-lobe"/>
</dbReference>
<comment type="catalytic activity">
    <reaction evidence="12">
        <text>ATP + H2O = ADP + phosphate + H(+)</text>
        <dbReference type="Rhea" id="RHEA:13065"/>
        <dbReference type="ChEBI" id="CHEBI:15377"/>
        <dbReference type="ChEBI" id="CHEBI:15378"/>
        <dbReference type="ChEBI" id="CHEBI:30616"/>
        <dbReference type="ChEBI" id="CHEBI:43474"/>
        <dbReference type="ChEBI" id="CHEBI:456216"/>
    </reaction>
    <physiologicalReaction direction="left-to-right" evidence="12">
        <dbReference type="Rhea" id="RHEA:13066"/>
    </physiologicalReaction>
</comment>
<evidence type="ECO:0000256" key="3">
    <source>
        <dbReference type="ARBA" id="ARBA00022448"/>
    </source>
</evidence>
<keyword evidence="5" id="KW-0547">Nucleotide-binding</keyword>
<evidence type="ECO:0000256" key="4">
    <source>
        <dbReference type="ARBA" id="ARBA00022593"/>
    </source>
</evidence>
<evidence type="ECO:0000256" key="6">
    <source>
        <dbReference type="ARBA" id="ARBA00022801"/>
    </source>
</evidence>
<keyword evidence="9" id="KW-0472">Membrane</keyword>
<evidence type="ECO:0000313" key="15">
    <source>
        <dbReference type="RefSeq" id="XP_052758625.1"/>
    </source>
</evidence>
<dbReference type="InterPro" id="IPR050168">
    <property type="entry name" value="AAA_ATPase_domain"/>
</dbReference>
<feature type="domain" description="AAA+ ATPase" evidence="13">
    <location>
        <begin position="467"/>
        <end position="605"/>
    </location>
</feature>
<dbReference type="Gene3D" id="1.10.8.60">
    <property type="match status" value="1"/>
</dbReference>
<dbReference type="SMART" id="SM00382">
    <property type="entry name" value="AAA"/>
    <property type="match status" value="2"/>
</dbReference>
<comment type="subcellular location">
    <subcellularLocation>
        <location evidence="1">Membrane</location>
    </subcellularLocation>
</comment>
<evidence type="ECO:0000313" key="14">
    <source>
        <dbReference type="Proteomes" id="UP001652740"/>
    </source>
</evidence>
<dbReference type="Pfam" id="PF00004">
    <property type="entry name" value="AAA"/>
    <property type="match status" value="2"/>
</dbReference>
<protein>
    <recommendedName>
        <fullName evidence="11">Peroxisomal ATPase PEX1</fullName>
    </recommendedName>
    <alternativeName>
        <fullName evidence="10">Peroxin-1</fullName>
    </alternativeName>
</protein>
<proteinExistence type="inferred from homology"/>
<evidence type="ECO:0000256" key="12">
    <source>
        <dbReference type="ARBA" id="ARBA00048778"/>
    </source>
</evidence>
<evidence type="ECO:0000256" key="11">
    <source>
        <dbReference type="ARBA" id="ARBA00034532"/>
    </source>
</evidence>
<dbReference type="Pfam" id="PF17862">
    <property type="entry name" value="AAA_lid_3"/>
    <property type="match status" value="1"/>
</dbReference>
<evidence type="ECO:0000256" key="10">
    <source>
        <dbReference type="ARBA" id="ARBA00032509"/>
    </source>
</evidence>
<dbReference type="RefSeq" id="XP_052758625.1">
    <property type="nucleotide sequence ID" value="XM_052902665.1"/>
</dbReference>
<organism evidence="14 15">
    <name type="scientific">Galleria mellonella</name>
    <name type="common">Greater wax moth</name>
    <dbReference type="NCBI Taxonomy" id="7137"/>
    <lineage>
        <taxon>Eukaryota</taxon>
        <taxon>Metazoa</taxon>
        <taxon>Ecdysozoa</taxon>
        <taxon>Arthropoda</taxon>
        <taxon>Hexapoda</taxon>
        <taxon>Insecta</taxon>
        <taxon>Pterygota</taxon>
        <taxon>Neoptera</taxon>
        <taxon>Endopterygota</taxon>
        <taxon>Lepidoptera</taxon>
        <taxon>Glossata</taxon>
        <taxon>Ditrysia</taxon>
        <taxon>Pyraloidea</taxon>
        <taxon>Pyralidae</taxon>
        <taxon>Galleriinae</taxon>
        <taxon>Galleria</taxon>
    </lineage>
</organism>
<dbReference type="Pfam" id="PF09262">
    <property type="entry name" value="PEX-1N"/>
    <property type="match status" value="1"/>
</dbReference>
<dbReference type="InterPro" id="IPR027417">
    <property type="entry name" value="P-loop_NTPase"/>
</dbReference>
<keyword evidence="6" id="KW-0378">Hydrolase</keyword>
<feature type="domain" description="AAA+ ATPase" evidence="13">
    <location>
        <begin position="720"/>
        <end position="856"/>
    </location>
</feature>
<keyword evidence="8" id="KW-0653">Protein transport</keyword>
<dbReference type="PANTHER" id="PTHR23077">
    <property type="entry name" value="AAA-FAMILY ATPASE"/>
    <property type="match status" value="1"/>
</dbReference>
<keyword evidence="4" id="KW-0962">Peroxisome biogenesis</keyword>